<evidence type="ECO:0000256" key="3">
    <source>
        <dbReference type="SAM" id="MobiDB-lite"/>
    </source>
</evidence>
<dbReference type="SMART" id="SM00298">
    <property type="entry name" value="CHROMO"/>
    <property type="match status" value="1"/>
</dbReference>
<sequence>MSSSEEEEEEEYTVEAITAARIPKGKKKQWEYNVKWKGYEDPKDKTWEPAGSFEGGSEHFIDAFWDIAITGGRDFRDLRQFKAGEEIEYFPVGPPRGLKKKKKVKAASIEPEPSPFVKPASKPVSRSGRFKRSLEPEESAPCSPPRKKSKGKARDKAPASSPAHDEPSSSALSKPRRARHDTASPPTDIPSAPVDLFEEETPVEIGESASFVVNRRAPSPAGDVVATERVGPPKRKRVIPAHRQKAANPRVKMFEPDMAAMDGAISVKARLTREASQSTPLQKASSSKDVSDDTHPDPVDDYTDYPPATDLDGANSAQGDEESHEEGGSSRKPTLLEVASELTKAAEDLPDYDAGMSEPLDEAGKPMGHGIAAALNFSFGASAPSRNRTSSSTTAWGRPQLFSGPLGSRSDIRQQSVDASQQSSQSKPFSIRVDTRSSSDLSLALQDDSPHLLRAISHNQAGPVGKFYSSESSLALMSCLRADGRSARVSLIPSADATQKEVYARFLRHLQSNESFIVPVNENLFVFSLPQSSIQHLLKVPPNYLDDNSVIVVSQVSVQLAIRYADTVMAATTIAW</sequence>
<feature type="region of interest" description="Disordered" evidence="3">
    <location>
        <begin position="270"/>
        <end position="367"/>
    </location>
</feature>
<dbReference type="InterPro" id="IPR051219">
    <property type="entry name" value="Heterochromatin_chromo-domain"/>
</dbReference>
<dbReference type="AlphaFoldDB" id="A0A5C3QZL1"/>
<feature type="compositionally biased region" description="Polar residues" evidence="3">
    <location>
        <begin position="384"/>
        <end position="395"/>
    </location>
</feature>
<evidence type="ECO:0000256" key="1">
    <source>
        <dbReference type="ARBA" id="ARBA00004123"/>
    </source>
</evidence>
<protein>
    <recommendedName>
        <fullName evidence="4">Chromo domain-containing protein</fullName>
    </recommendedName>
</protein>
<name>A0A5C3QZL1_9AGAR</name>
<dbReference type="InterPro" id="IPR000953">
    <property type="entry name" value="Chromo/chromo_shadow_dom"/>
</dbReference>
<evidence type="ECO:0000313" key="5">
    <source>
        <dbReference type="EMBL" id="TFL07466.1"/>
    </source>
</evidence>
<dbReference type="STRING" id="1884261.A0A5C3QZL1"/>
<dbReference type="GO" id="GO:0006338">
    <property type="term" value="P:chromatin remodeling"/>
    <property type="evidence" value="ECO:0007669"/>
    <property type="project" value="UniProtKB-ARBA"/>
</dbReference>
<evidence type="ECO:0000313" key="6">
    <source>
        <dbReference type="Proteomes" id="UP000305067"/>
    </source>
</evidence>
<feature type="compositionally biased region" description="Basic residues" evidence="3">
    <location>
        <begin position="232"/>
        <end position="245"/>
    </location>
</feature>
<reference evidence="5 6" key="1">
    <citation type="journal article" date="2019" name="Nat. Ecol. Evol.">
        <title>Megaphylogeny resolves global patterns of mushroom evolution.</title>
        <authorList>
            <person name="Varga T."/>
            <person name="Krizsan K."/>
            <person name="Foldi C."/>
            <person name="Dima B."/>
            <person name="Sanchez-Garcia M."/>
            <person name="Sanchez-Ramirez S."/>
            <person name="Szollosi G.J."/>
            <person name="Szarkandi J.G."/>
            <person name="Papp V."/>
            <person name="Albert L."/>
            <person name="Andreopoulos W."/>
            <person name="Angelini C."/>
            <person name="Antonin V."/>
            <person name="Barry K.W."/>
            <person name="Bougher N.L."/>
            <person name="Buchanan P."/>
            <person name="Buyck B."/>
            <person name="Bense V."/>
            <person name="Catcheside P."/>
            <person name="Chovatia M."/>
            <person name="Cooper J."/>
            <person name="Damon W."/>
            <person name="Desjardin D."/>
            <person name="Finy P."/>
            <person name="Geml J."/>
            <person name="Haridas S."/>
            <person name="Hughes K."/>
            <person name="Justo A."/>
            <person name="Karasinski D."/>
            <person name="Kautmanova I."/>
            <person name="Kiss B."/>
            <person name="Kocsube S."/>
            <person name="Kotiranta H."/>
            <person name="LaButti K.M."/>
            <person name="Lechner B.E."/>
            <person name="Liimatainen K."/>
            <person name="Lipzen A."/>
            <person name="Lukacs Z."/>
            <person name="Mihaltcheva S."/>
            <person name="Morgado L.N."/>
            <person name="Niskanen T."/>
            <person name="Noordeloos M.E."/>
            <person name="Ohm R.A."/>
            <person name="Ortiz-Santana B."/>
            <person name="Ovrebo C."/>
            <person name="Racz N."/>
            <person name="Riley R."/>
            <person name="Savchenko A."/>
            <person name="Shiryaev A."/>
            <person name="Soop K."/>
            <person name="Spirin V."/>
            <person name="Szebenyi C."/>
            <person name="Tomsovsky M."/>
            <person name="Tulloss R.E."/>
            <person name="Uehling J."/>
            <person name="Grigoriev I.V."/>
            <person name="Vagvolgyi C."/>
            <person name="Papp T."/>
            <person name="Martin F.M."/>
            <person name="Miettinen O."/>
            <person name="Hibbett D.S."/>
            <person name="Nagy L.G."/>
        </authorList>
    </citation>
    <scope>NUCLEOTIDE SEQUENCE [LARGE SCALE GENOMIC DNA]</scope>
    <source>
        <strain evidence="5 6">CBS 309.79</strain>
    </source>
</reference>
<dbReference type="Proteomes" id="UP000305067">
    <property type="component" value="Unassembled WGS sequence"/>
</dbReference>
<dbReference type="PROSITE" id="PS50013">
    <property type="entry name" value="CHROMO_2"/>
    <property type="match status" value="1"/>
</dbReference>
<dbReference type="GO" id="GO:0005634">
    <property type="term" value="C:nucleus"/>
    <property type="evidence" value="ECO:0007669"/>
    <property type="project" value="UniProtKB-SubCell"/>
</dbReference>
<keyword evidence="6" id="KW-1185">Reference proteome</keyword>
<keyword evidence="2" id="KW-0539">Nucleus</keyword>
<dbReference type="SUPFAM" id="SSF54160">
    <property type="entry name" value="Chromo domain-like"/>
    <property type="match status" value="1"/>
</dbReference>
<accession>A0A5C3QZL1</accession>
<dbReference type="Gene3D" id="2.40.50.40">
    <property type="match status" value="1"/>
</dbReference>
<dbReference type="InterPro" id="IPR023780">
    <property type="entry name" value="Chromo_domain"/>
</dbReference>
<feature type="region of interest" description="Disordered" evidence="3">
    <location>
        <begin position="89"/>
        <end position="255"/>
    </location>
</feature>
<feature type="domain" description="Chromo" evidence="4">
    <location>
        <begin position="12"/>
        <end position="66"/>
    </location>
</feature>
<comment type="subcellular location">
    <subcellularLocation>
        <location evidence="1">Nucleus</location>
    </subcellularLocation>
</comment>
<organism evidence="5 6">
    <name type="scientific">Pterulicium gracile</name>
    <dbReference type="NCBI Taxonomy" id="1884261"/>
    <lineage>
        <taxon>Eukaryota</taxon>
        <taxon>Fungi</taxon>
        <taxon>Dikarya</taxon>
        <taxon>Basidiomycota</taxon>
        <taxon>Agaricomycotina</taxon>
        <taxon>Agaricomycetes</taxon>
        <taxon>Agaricomycetidae</taxon>
        <taxon>Agaricales</taxon>
        <taxon>Pleurotineae</taxon>
        <taxon>Pterulaceae</taxon>
        <taxon>Pterulicium</taxon>
    </lineage>
</organism>
<proteinExistence type="predicted"/>
<dbReference type="InterPro" id="IPR016197">
    <property type="entry name" value="Chromo-like_dom_sf"/>
</dbReference>
<evidence type="ECO:0000259" key="4">
    <source>
        <dbReference type="PROSITE" id="PS50013"/>
    </source>
</evidence>
<dbReference type="Pfam" id="PF00385">
    <property type="entry name" value="Chromo"/>
    <property type="match status" value="1"/>
</dbReference>
<feature type="compositionally biased region" description="Low complexity" evidence="3">
    <location>
        <begin position="414"/>
        <end position="426"/>
    </location>
</feature>
<feature type="compositionally biased region" description="Basic and acidic residues" evidence="3">
    <location>
        <begin position="152"/>
        <end position="167"/>
    </location>
</feature>
<feature type="compositionally biased region" description="Basic and acidic residues" evidence="3">
    <location>
        <begin position="289"/>
        <end position="298"/>
    </location>
</feature>
<dbReference type="PANTHER" id="PTHR22812">
    <property type="entry name" value="CHROMOBOX PROTEIN"/>
    <property type="match status" value="1"/>
</dbReference>
<evidence type="ECO:0000256" key="2">
    <source>
        <dbReference type="ARBA" id="ARBA00023242"/>
    </source>
</evidence>
<dbReference type="EMBL" id="ML178814">
    <property type="protein sequence ID" value="TFL07466.1"/>
    <property type="molecule type" value="Genomic_DNA"/>
</dbReference>
<dbReference type="OrthoDB" id="2447764at2759"/>
<feature type="region of interest" description="Disordered" evidence="3">
    <location>
        <begin position="381"/>
        <end position="432"/>
    </location>
</feature>
<gene>
    <name evidence="5" type="ORF">BDV98DRAFT_557907</name>
</gene>
<feature type="compositionally biased region" description="Polar residues" evidence="3">
    <location>
        <begin position="274"/>
        <end position="288"/>
    </location>
</feature>